<dbReference type="PANTHER" id="PTHR11616:SF241">
    <property type="entry name" value="SODIUM- AND CHLORIDE-DEPENDENT GLYCINE TRANSPORTER 2"/>
    <property type="match status" value="1"/>
</dbReference>
<dbReference type="PRINTS" id="PR00176">
    <property type="entry name" value="NANEUSMPORT"/>
</dbReference>
<evidence type="ECO:0000256" key="4">
    <source>
        <dbReference type="ARBA" id="ARBA00022692"/>
    </source>
</evidence>
<protein>
    <submittedName>
        <fullName evidence="9">Uncharacterized protein</fullName>
    </submittedName>
</protein>
<dbReference type="GO" id="GO:0005886">
    <property type="term" value="C:plasma membrane"/>
    <property type="evidence" value="ECO:0007669"/>
    <property type="project" value="TreeGrafter"/>
</dbReference>
<dbReference type="GO" id="GO:0046872">
    <property type="term" value="F:metal ion binding"/>
    <property type="evidence" value="ECO:0007669"/>
    <property type="project" value="UniProtKB-KW"/>
</dbReference>
<dbReference type="PANTHER" id="PTHR11616">
    <property type="entry name" value="SODIUM/CHLORIDE DEPENDENT TRANSPORTER"/>
    <property type="match status" value="1"/>
</dbReference>
<feature type="binding site" evidence="8">
    <location>
        <position position="170"/>
    </location>
    <ligand>
        <name>Na(+)</name>
        <dbReference type="ChEBI" id="CHEBI:29101"/>
        <label>1</label>
    </ligand>
</feature>
<dbReference type="Pfam" id="PF00209">
    <property type="entry name" value="SNF"/>
    <property type="match status" value="1"/>
</dbReference>
<dbReference type="OrthoDB" id="6581954at2759"/>
<evidence type="ECO:0000256" key="2">
    <source>
        <dbReference type="ARBA" id="ARBA00006459"/>
    </source>
</evidence>
<dbReference type="GO" id="GO:0005283">
    <property type="term" value="F:amino acid:sodium symporter activity"/>
    <property type="evidence" value="ECO:0007669"/>
    <property type="project" value="TreeGrafter"/>
</dbReference>
<name>A0A7R8W5U5_9CRUS</name>
<evidence type="ECO:0000256" key="6">
    <source>
        <dbReference type="ARBA" id="ARBA00022989"/>
    </source>
</evidence>
<evidence type="ECO:0000256" key="3">
    <source>
        <dbReference type="ARBA" id="ARBA00022448"/>
    </source>
</evidence>
<comment type="similarity">
    <text evidence="2">Belongs to the sodium:neurotransmitter symporter (SNF) (TC 2.A.22) family.</text>
</comment>
<evidence type="ECO:0000256" key="8">
    <source>
        <dbReference type="PIRSR" id="PIRSR600175-1"/>
    </source>
</evidence>
<reference evidence="9" key="1">
    <citation type="submission" date="2020-11" db="EMBL/GenBank/DDBJ databases">
        <authorList>
            <person name="Tran Van P."/>
        </authorList>
    </citation>
    <scope>NUCLEOTIDE SEQUENCE</scope>
</reference>
<dbReference type="InterPro" id="IPR000175">
    <property type="entry name" value="Na/ntran_symport"/>
</dbReference>
<keyword evidence="3" id="KW-0813">Transport</keyword>
<evidence type="ECO:0000256" key="7">
    <source>
        <dbReference type="ARBA" id="ARBA00023136"/>
    </source>
</evidence>
<feature type="binding site" evidence="8">
    <location>
        <position position="138"/>
    </location>
    <ligand>
        <name>Na(+)</name>
        <dbReference type="ChEBI" id="CHEBI:29101"/>
        <label>1</label>
    </ligand>
</feature>
<dbReference type="AlphaFoldDB" id="A0A7R8W5U5"/>
<evidence type="ECO:0000256" key="1">
    <source>
        <dbReference type="ARBA" id="ARBA00004141"/>
    </source>
</evidence>
<proteinExistence type="inferred from homology"/>
<feature type="binding site" evidence="8">
    <location>
        <position position="235"/>
    </location>
    <ligand>
        <name>Na(+)</name>
        <dbReference type="ChEBI" id="CHEBI:29101"/>
        <label>1</label>
    </ligand>
</feature>
<dbReference type="SUPFAM" id="SSF161070">
    <property type="entry name" value="SNF-like"/>
    <property type="match status" value="1"/>
</dbReference>
<keyword evidence="6" id="KW-1133">Transmembrane helix</keyword>
<keyword evidence="8" id="KW-0479">Metal-binding</keyword>
<comment type="subcellular location">
    <subcellularLocation>
        <location evidence="1">Membrane</location>
        <topology evidence="1">Multi-pass membrane protein</topology>
    </subcellularLocation>
</comment>
<dbReference type="EMBL" id="OB660580">
    <property type="protein sequence ID" value="CAD7225469.1"/>
    <property type="molecule type" value="Genomic_DNA"/>
</dbReference>
<gene>
    <name evidence="9" type="ORF">CTOB1V02_LOCUS3409</name>
</gene>
<dbReference type="InterPro" id="IPR037272">
    <property type="entry name" value="SNS_sf"/>
</dbReference>
<evidence type="ECO:0000313" key="9">
    <source>
        <dbReference type="EMBL" id="CAD7225469.1"/>
    </source>
</evidence>
<dbReference type="PROSITE" id="PS50267">
    <property type="entry name" value="NA_NEUROTRAN_SYMP_3"/>
    <property type="match status" value="1"/>
</dbReference>
<keyword evidence="8" id="KW-0915">Sodium</keyword>
<keyword evidence="4" id="KW-0812">Transmembrane</keyword>
<dbReference type="GO" id="GO:0089718">
    <property type="term" value="P:amino acid import across plasma membrane"/>
    <property type="evidence" value="ECO:0007669"/>
    <property type="project" value="TreeGrafter"/>
</dbReference>
<accession>A0A7R8W5U5</accession>
<evidence type="ECO:0000256" key="5">
    <source>
        <dbReference type="ARBA" id="ARBA00022847"/>
    </source>
</evidence>
<keyword evidence="7" id="KW-0472">Membrane</keyword>
<keyword evidence="5" id="KW-0769">Symport</keyword>
<feature type="binding site" evidence="8">
    <location>
        <position position="238"/>
    </location>
    <ligand>
        <name>Na(+)</name>
        <dbReference type="ChEBI" id="CHEBI:29101"/>
        <label>1</label>
    </ligand>
</feature>
<sequence length="457" mass="51057">MRYCGDQEVISLGADGQGVASSARTALTSSPSEEFFQNYVLRISGGIESYGSFVWPLGLAVVVTWFVVFLCIIRGVRSVGKVVYFTATFPYVMLLALLIRGATLPGAADGIKYYIYPDWPKLKDPKVWVDAAIQIFYSLGPGWGGLITMASYNKFQNNIKRDSIIVPILNCGTSIFAGFVVFSVLGFMAHTMGVPVAEVATQGPSLAFVTYPQAVALMPFSSVWAVMFFFMLITLGLDTVFVEVETMLACILDDYPRCRPYRFWINVGCCSFLCACSLVFCFEGGIYLLTILDYYSSGIPIVLVCLLETIVIMYIYGMNKFNRDIQFMVGERLNPVWRFLWGFCTPLALVAILVAFVSNTPRATYGLYAFPDWAIALGWTTGAIAILLIPGYVVYAIWASKGTVKERATSLLFADASYGPAQKCDWEAWHAHCLKQEQIGIFKWMSQRLNWLLRRRR</sequence>
<organism evidence="9">
    <name type="scientific">Cyprideis torosa</name>
    <dbReference type="NCBI Taxonomy" id="163714"/>
    <lineage>
        <taxon>Eukaryota</taxon>
        <taxon>Metazoa</taxon>
        <taxon>Ecdysozoa</taxon>
        <taxon>Arthropoda</taxon>
        <taxon>Crustacea</taxon>
        <taxon>Oligostraca</taxon>
        <taxon>Ostracoda</taxon>
        <taxon>Podocopa</taxon>
        <taxon>Podocopida</taxon>
        <taxon>Cytherocopina</taxon>
        <taxon>Cytheroidea</taxon>
        <taxon>Cytherideidae</taxon>
        <taxon>Cyprideis</taxon>
    </lineage>
</organism>